<protein>
    <submittedName>
        <fullName evidence="1">DUF779 domain-containing protein</fullName>
    </submittedName>
</protein>
<dbReference type="RefSeq" id="WP_230730512.1">
    <property type="nucleotide sequence ID" value="NZ_JAJNDB010000001.1"/>
</dbReference>
<comment type="caution">
    <text evidence="1">The sequence shown here is derived from an EMBL/GenBank/DDBJ whole genome shotgun (WGS) entry which is preliminary data.</text>
</comment>
<proteinExistence type="predicted"/>
<dbReference type="EMBL" id="JAJNDB010000001">
    <property type="protein sequence ID" value="MCD2192847.1"/>
    <property type="molecule type" value="Genomic_DNA"/>
</dbReference>
<name>A0ABS8P4I1_9PSEU</name>
<dbReference type="InterPro" id="IPR008497">
    <property type="entry name" value="DUF779"/>
</dbReference>
<reference evidence="1 2" key="1">
    <citation type="submission" date="2021-11" db="EMBL/GenBank/DDBJ databases">
        <title>Draft genome sequence of Actinomycetospora sp. SF1 isolated from the rhizosphere soil.</title>
        <authorList>
            <person name="Duangmal K."/>
            <person name="Chantavorakit T."/>
        </authorList>
    </citation>
    <scope>NUCLEOTIDE SEQUENCE [LARGE SCALE GENOMIC DNA]</scope>
    <source>
        <strain evidence="1 2">TBRC 5722</strain>
    </source>
</reference>
<evidence type="ECO:0000313" key="2">
    <source>
        <dbReference type="Proteomes" id="UP001199469"/>
    </source>
</evidence>
<organism evidence="1 2">
    <name type="scientific">Actinomycetospora endophytica</name>
    <dbReference type="NCBI Taxonomy" id="2291215"/>
    <lineage>
        <taxon>Bacteria</taxon>
        <taxon>Bacillati</taxon>
        <taxon>Actinomycetota</taxon>
        <taxon>Actinomycetes</taxon>
        <taxon>Pseudonocardiales</taxon>
        <taxon>Pseudonocardiaceae</taxon>
        <taxon>Actinomycetospora</taxon>
    </lineage>
</organism>
<sequence>MGDREPQCRIEAADAAVEALDRLRAEHGDVLLHLPGGAEDAGTPTCLPVGELRIGAGDVFLGSVHGVDVYEQRSLPGRHYRTGWVVSLDLVPGMSPGFSLRPGDGMRFAIRDRKEEAPS</sequence>
<keyword evidence="2" id="KW-1185">Reference proteome</keyword>
<gene>
    <name evidence="1" type="ORF">LQ327_05525</name>
</gene>
<evidence type="ECO:0000313" key="1">
    <source>
        <dbReference type="EMBL" id="MCD2192847.1"/>
    </source>
</evidence>
<dbReference type="Pfam" id="PF05610">
    <property type="entry name" value="DUF779"/>
    <property type="match status" value="1"/>
</dbReference>
<dbReference type="Proteomes" id="UP001199469">
    <property type="component" value="Unassembled WGS sequence"/>
</dbReference>
<accession>A0ABS8P4I1</accession>